<dbReference type="InterPro" id="IPR029044">
    <property type="entry name" value="Nucleotide-diphossugar_trans"/>
</dbReference>
<dbReference type="Gene3D" id="3.90.550.10">
    <property type="entry name" value="Spore Coat Polysaccharide Biosynthesis Protein SpsA, Chain A"/>
    <property type="match status" value="1"/>
</dbReference>
<dbReference type="InterPro" id="IPR002618">
    <property type="entry name" value="UDPGP_fam"/>
</dbReference>
<proteinExistence type="inferred from homology"/>
<keyword evidence="5" id="KW-1185">Reference proteome</keyword>
<protein>
    <submittedName>
        <fullName evidence="4">UDPGP type 1 family protein</fullName>
    </submittedName>
</protein>
<evidence type="ECO:0000313" key="4">
    <source>
        <dbReference type="EMBL" id="RXZ62150.1"/>
    </source>
</evidence>
<dbReference type="PANTHER" id="PTHR11952:SF2">
    <property type="entry name" value="LD24639P"/>
    <property type="match status" value="1"/>
</dbReference>
<dbReference type="GO" id="GO:0003977">
    <property type="term" value="F:UDP-N-acetylglucosamine diphosphorylase activity"/>
    <property type="evidence" value="ECO:0007669"/>
    <property type="project" value="TreeGrafter"/>
</dbReference>
<evidence type="ECO:0000256" key="3">
    <source>
        <dbReference type="ARBA" id="ARBA00022695"/>
    </source>
</evidence>
<dbReference type="Pfam" id="PF01704">
    <property type="entry name" value="UDPGP"/>
    <property type="match status" value="1"/>
</dbReference>
<reference evidence="4 5" key="1">
    <citation type="journal article" date="2019" name="Gut">
        <title>Antibiotics-induced monodominance of a novel gut bacterial order.</title>
        <authorList>
            <person name="Hildebrand F."/>
            <person name="Moitinho-Silva L."/>
            <person name="Blasche S."/>
            <person name="Jahn M.T."/>
            <person name="Gossmann T.I."/>
            <person name="Heuerta-Cepas J."/>
            <person name="Hercog R."/>
            <person name="Luetge M."/>
            <person name="Bahram M."/>
            <person name="Pryszlak A."/>
            <person name="Alves R.J."/>
            <person name="Waszak S.M."/>
            <person name="Zhu A."/>
            <person name="Ye L."/>
            <person name="Costea P.I."/>
            <person name="Aalvink S."/>
            <person name="Belzer C."/>
            <person name="Forslund S.K."/>
            <person name="Sunagawa S."/>
            <person name="Hentschel U."/>
            <person name="Merten C."/>
            <person name="Patil K.R."/>
            <person name="Benes V."/>
            <person name="Bork P."/>
        </authorList>
    </citation>
    <scope>NUCLEOTIDE SEQUENCE [LARGE SCALE GENOMIC DNA]</scope>
    <source>
        <strain evidence="4 5">HDS1380</strain>
    </source>
</reference>
<evidence type="ECO:0000256" key="2">
    <source>
        <dbReference type="ARBA" id="ARBA00022679"/>
    </source>
</evidence>
<name>A0A4Q2KE11_9FIRM</name>
<dbReference type="CDD" id="cd04193">
    <property type="entry name" value="UDPGlcNAc_PPase"/>
    <property type="match status" value="1"/>
</dbReference>
<dbReference type="GO" id="GO:0006048">
    <property type="term" value="P:UDP-N-acetylglucosamine biosynthetic process"/>
    <property type="evidence" value="ECO:0007669"/>
    <property type="project" value="TreeGrafter"/>
</dbReference>
<dbReference type="AlphaFoldDB" id="A0A4Q2KE11"/>
<organism evidence="4 5">
    <name type="scientific">Candidatus Borkfalkia ceftriaxoniphila</name>
    <dbReference type="NCBI Taxonomy" id="2508949"/>
    <lineage>
        <taxon>Bacteria</taxon>
        <taxon>Bacillati</taxon>
        <taxon>Bacillota</taxon>
        <taxon>Clostridia</taxon>
        <taxon>Christensenellales</taxon>
        <taxon>Christensenellaceae</taxon>
        <taxon>Candidatus Borkfalkia</taxon>
    </lineage>
</organism>
<keyword evidence="3" id="KW-0548">Nucleotidyltransferase</keyword>
<dbReference type="EMBL" id="SDOZ01000002">
    <property type="protein sequence ID" value="RXZ62150.1"/>
    <property type="molecule type" value="Genomic_DNA"/>
</dbReference>
<dbReference type="SUPFAM" id="SSF53448">
    <property type="entry name" value="Nucleotide-diphospho-sugar transferases"/>
    <property type="match status" value="1"/>
</dbReference>
<dbReference type="RefSeq" id="WP_129225563.1">
    <property type="nucleotide sequence ID" value="NZ_SDOZ01000002.1"/>
</dbReference>
<comment type="caution">
    <text evidence="4">The sequence shown here is derived from an EMBL/GenBank/DDBJ whole genome shotgun (WGS) entry which is preliminary data.</text>
</comment>
<accession>A0A4Q2KE11</accession>
<evidence type="ECO:0000256" key="1">
    <source>
        <dbReference type="ARBA" id="ARBA00010401"/>
    </source>
</evidence>
<dbReference type="Proteomes" id="UP000291269">
    <property type="component" value="Unassembled WGS sequence"/>
</dbReference>
<dbReference type="InterPro" id="IPR039741">
    <property type="entry name" value="UDP-sugar_pyrophosphorylase"/>
</dbReference>
<dbReference type="OrthoDB" id="9806910at2"/>
<dbReference type="PANTHER" id="PTHR11952">
    <property type="entry name" value="UDP- GLUCOSE PYROPHOSPHORYLASE"/>
    <property type="match status" value="1"/>
</dbReference>
<gene>
    <name evidence="4" type="ORF">ESZ91_07090</name>
</gene>
<evidence type="ECO:0000313" key="5">
    <source>
        <dbReference type="Proteomes" id="UP000291269"/>
    </source>
</evidence>
<sequence length="406" mass="45442">METTENTLKRIGQEQILRYWGELNESEKKSLEAQVRGTDWSVLENLAHPENLSGKGKIEPISGLRAKEIEARREEFFALGKEAIKKGKVSAVLLAGGQGTRLGTDAPKGTFDIGITRPLYIFQQQIENLLEVTNECGAYVPLYVMTSEKNNDETVAFWKEKNYFGYPAQYVRFFKQDMAPAVDFSGKVILEGKANIALSPNGNGGWYSSLARCGLLSEIRARGIEWLNAFAVDNVLQRIADPVFVGACIAEGVNCGSKVVCKAEPHEKVGVLCLEDGKPNIIEYYELTEEMANARDEKGDLQYIYGVILNYLFRLEKLDEVADAKIPVHVVKKKVPYLSEAGELVKPQTENGYKFETLILDMIKLMETCLPFEVVREREFAPIKNRTGVDSVETARELLQKNGIVL</sequence>
<comment type="similarity">
    <text evidence="1">Belongs to the UDPGP type 1 family.</text>
</comment>
<keyword evidence="2" id="KW-0808">Transferase</keyword>